<evidence type="ECO:0000313" key="2">
    <source>
        <dbReference type="EMBL" id="XBH13102.1"/>
    </source>
</evidence>
<protein>
    <recommendedName>
        <fullName evidence="3">DUF4129 domain-containing protein</fullName>
    </recommendedName>
</protein>
<organism evidence="2">
    <name type="scientific">Edaphobacter paludis</name>
    <dbReference type="NCBI Taxonomy" id="3035702"/>
    <lineage>
        <taxon>Bacteria</taxon>
        <taxon>Pseudomonadati</taxon>
        <taxon>Acidobacteriota</taxon>
        <taxon>Terriglobia</taxon>
        <taxon>Terriglobales</taxon>
        <taxon>Acidobacteriaceae</taxon>
        <taxon>Edaphobacter</taxon>
    </lineage>
</organism>
<keyword evidence="1" id="KW-1133">Transmembrane helix</keyword>
<feature type="transmembrane region" description="Helical" evidence="1">
    <location>
        <begin position="88"/>
        <end position="105"/>
    </location>
</feature>
<keyword evidence="1" id="KW-0812">Transmembrane</keyword>
<sequence>MRSRAGIVIAVALGLAGGSGRASQAEGQKCLLVLAANADRAPSVRVEEESKLAAALESPGIARVSAVDRNTSSPSGHENSRGLSWKDVWLVLLGAVVSLYVTVVFERYNRFGELMRTVARARQHFEGHPGSPVEAQLKRSHELSVAFFRLLDETEWSLNAEGHYDAAAGVAQLKGFIFRVVACIENMLEGKTKGLVLGDYLSLVTAEYGQVYNRQFVAFERNLRPSLAALLRPYPHPVLPTKATVVVIDYFDKLL</sequence>
<reference evidence="2" key="1">
    <citation type="submission" date="2023-03" db="EMBL/GenBank/DDBJ databases">
        <title>Edaphobacter sp.</title>
        <authorList>
            <person name="Huber K.J."/>
            <person name="Papendorf J."/>
            <person name="Pilke C."/>
            <person name="Bunk B."/>
            <person name="Sproeer C."/>
            <person name="Pester M."/>
        </authorList>
    </citation>
    <scope>NUCLEOTIDE SEQUENCE</scope>
    <source>
        <strain evidence="2">DSM 109920</strain>
    </source>
</reference>
<keyword evidence="1" id="KW-0472">Membrane</keyword>
<accession>A0AAU7D4Z1</accession>
<name>A0AAU7D4Z1_9BACT</name>
<evidence type="ECO:0000256" key="1">
    <source>
        <dbReference type="SAM" id="Phobius"/>
    </source>
</evidence>
<dbReference type="EMBL" id="CP121195">
    <property type="protein sequence ID" value="XBH13102.1"/>
    <property type="molecule type" value="Genomic_DNA"/>
</dbReference>
<gene>
    <name evidence="2" type="ORF">P8936_15620</name>
</gene>
<evidence type="ECO:0008006" key="3">
    <source>
        <dbReference type="Google" id="ProtNLM"/>
    </source>
</evidence>
<dbReference type="RefSeq" id="WP_348269697.1">
    <property type="nucleotide sequence ID" value="NZ_CP121195.1"/>
</dbReference>
<dbReference type="AlphaFoldDB" id="A0AAU7D4Z1"/>
<proteinExistence type="predicted"/>